<comment type="caution">
    <text evidence="2">The sequence shown here is derived from an EMBL/GenBank/DDBJ whole genome shotgun (WGS) entry which is preliminary data.</text>
</comment>
<proteinExistence type="predicted"/>
<evidence type="ECO:0008006" key="4">
    <source>
        <dbReference type="Google" id="ProtNLM"/>
    </source>
</evidence>
<gene>
    <name evidence="2" type="ORF">HCJ38_01075</name>
</gene>
<reference evidence="2 3" key="1">
    <citation type="submission" date="2020-03" db="EMBL/GenBank/DDBJ databases">
        <title>Soil Listeria distribution.</title>
        <authorList>
            <person name="Liao J."/>
            <person name="Wiedmann M."/>
        </authorList>
    </citation>
    <scope>NUCLEOTIDE SEQUENCE [LARGE SCALE GENOMIC DNA]</scope>
    <source>
        <strain evidence="2 3">FSL L7-1554</strain>
    </source>
</reference>
<dbReference type="AlphaFoldDB" id="A0A7X0X577"/>
<dbReference type="RefSeq" id="WP_185344431.1">
    <property type="nucleotide sequence ID" value="NZ_JAASTU010000011.1"/>
</dbReference>
<dbReference type="NCBIfam" id="NF046016">
    <property type="entry name" value="LMxysn_1693_fam"/>
    <property type="match status" value="1"/>
</dbReference>
<organism evidence="2 3">
    <name type="scientific">Listeria immobilis</name>
    <dbReference type="NCBI Taxonomy" id="2713502"/>
    <lineage>
        <taxon>Bacteria</taxon>
        <taxon>Bacillati</taxon>
        <taxon>Bacillota</taxon>
        <taxon>Bacilli</taxon>
        <taxon>Bacillales</taxon>
        <taxon>Listeriaceae</taxon>
        <taxon>Listeria</taxon>
    </lineage>
</organism>
<protein>
    <recommendedName>
        <fullName evidence="4">DUF5626 domain-containing protein</fullName>
    </recommendedName>
</protein>
<feature type="chain" id="PRO_5031480627" description="DUF5626 domain-containing protein" evidence="1">
    <location>
        <begin position="31"/>
        <end position="156"/>
    </location>
</feature>
<name>A0A7X0X577_9LIST</name>
<sequence>MKMNKGKIMIPIMAGTIVLTSVLPATSVFAKEESQVISAGEVTTTNGVSSQEAHAPALHEATGFHYKTVSKSVKKTKRVYLGKKKVKNSLGVEAYFKKGPIKIKIYSKRVESGYYKKYRQYVKVTVKVKKYENGSGRYVGTYTYSSNTSYITYVPV</sequence>
<evidence type="ECO:0000313" key="3">
    <source>
        <dbReference type="Proteomes" id="UP000561617"/>
    </source>
</evidence>
<keyword evidence="1" id="KW-0732">Signal</keyword>
<evidence type="ECO:0000313" key="2">
    <source>
        <dbReference type="EMBL" id="MBC1487618.1"/>
    </source>
</evidence>
<dbReference type="Proteomes" id="UP000561617">
    <property type="component" value="Unassembled WGS sequence"/>
</dbReference>
<evidence type="ECO:0000256" key="1">
    <source>
        <dbReference type="SAM" id="SignalP"/>
    </source>
</evidence>
<dbReference type="EMBL" id="JAASTW010000001">
    <property type="protein sequence ID" value="MBC1487618.1"/>
    <property type="molecule type" value="Genomic_DNA"/>
</dbReference>
<feature type="signal peptide" evidence="1">
    <location>
        <begin position="1"/>
        <end position="30"/>
    </location>
</feature>
<accession>A0A7X0X577</accession>